<keyword evidence="5 8" id="KW-0560">Oxidoreductase</keyword>
<proteinExistence type="inferred from homology"/>
<dbReference type="OMA" id="HIPANTM"/>
<dbReference type="InterPro" id="IPR001128">
    <property type="entry name" value="Cyt_P450"/>
</dbReference>
<dbReference type="PRINTS" id="PR00463">
    <property type="entry name" value="EP450I"/>
</dbReference>
<keyword evidence="7 8" id="KW-0349">Heme</keyword>
<keyword evidence="10" id="KW-1185">Reference proteome</keyword>
<keyword evidence="4" id="KW-1133">Transmembrane helix</keyword>
<dbReference type="InterPro" id="IPR002401">
    <property type="entry name" value="Cyt_P450_E_grp-I"/>
</dbReference>
<evidence type="ECO:0000256" key="5">
    <source>
        <dbReference type="ARBA" id="ARBA00023002"/>
    </source>
</evidence>
<keyword evidence="8" id="KW-0503">Monooxygenase</keyword>
<evidence type="ECO:0000256" key="3">
    <source>
        <dbReference type="ARBA" id="ARBA00022692"/>
    </source>
</evidence>
<dbReference type="InterPro" id="IPR050193">
    <property type="entry name" value="Cytochrome_P450_71"/>
</dbReference>
<evidence type="ECO:0000313" key="9">
    <source>
        <dbReference type="EnsemblPlants" id="AUR62029259-RA:cds"/>
    </source>
</evidence>
<name>A0A803MH07_CHEQI</name>
<evidence type="ECO:0000313" key="10">
    <source>
        <dbReference type="Proteomes" id="UP000596660"/>
    </source>
</evidence>
<dbReference type="Pfam" id="PF00067">
    <property type="entry name" value="p450"/>
    <property type="match status" value="1"/>
</dbReference>
<comment type="subcellular location">
    <subcellularLocation>
        <location evidence="1">Membrane</location>
        <topology evidence="1">Single-pass membrane protein</topology>
    </subcellularLocation>
</comment>
<dbReference type="GO" id="GO:0005506">
    <property type="term" value="F:iron ion binding"/>
    <property type="evidence" value="ECO:0007669"/>
    <property type="project" value="InterPro"/>
</dbReference>
<dbReference type="PANTHER" id="PTHR47956">
    <property type="entry name" value="CYTOCHROME P450 71B11-RELATED"/>
    <property type="match status" value="1"/>
</dbReference>
<comment type="cofactor">
    <cofactor evidence="7">
        <name>heme</name>
        <dbReference type="ChEBI" id="CHEBI:30413"/>
    </cofactor>
</comment>
<reference evidence="9" key="1">
    <citation type="journal article" date="2017" name="Nature">
        <title>The genome of Chenopodium quinoa.</title>
        <authorList>
            <person name="Jarvis D.E."/>
            <person name="Ho Y.S."/>
            <person name="Lightfoot D.J."/>
            <person name="Schmoeckel S.M."/>
            <person name="Li B."/>
            <person name="Borm T.J.A."/>
            <person name="Ohyanagi H."/>
            <person name="Mineta K."/>
            <person name="Michell C.T."/>
            <person name="Saber N."/>
            <person name="Kharbatia N.M."/>
            <person name="Rupper R.R."/>
            <person name="Sharp A.R."/>
            <person name="Dally N."/>
            <person name="Boughton B.A."/>
            <person name="Woo Y.H."/>
            <person name="Gao G."/>
            <person name="Schijlen E.G.W.M."/>
            <person name="Guo X."/>
            <person name="Momin A.A."/>
            <person name="Negrao S."/>
            <person name="Al-Babili S."/>
            <person name="Gehring C."/>
            <person name="Roessner U."/>
            <person name="Jung C."/>
            <person name="Murphy K."/>
            <person name="Arold S.T."/>
            <person name="Gojobori T."/>
            <person name="van der Linden C.G."/>
            <person name="van Loo E.N."/>
            <person name="Jellen E.N."/>
            <person name="Maughan P.J."/>
            <person name="Tester M."/>
        </authorList>
    </citation>
    <scope>NUCLEOTIDE SEQUENCE [LARGE SCALE GENOMIC DNA]</scope>
    <source>
        <strain evidence="9">cv. PI 614886</strain>
    </source>
</reference>
<dbReference type="Gramene" id="AUR62029259-RA">
    <property type="protein sequence ID" value="AUR62029259-RA:cds"/>
    <property type="gene ID" value="AUR62029259"/>
</dbReference>
<keyword evidence="7 8" id="KW-0479">Metal-binding</keyword>
<dbReference type="SUPFAM" id="SSF48264">
    <property type="entry name" value="Cytochrome P450"/>
    <property type="match status" value="1"/>
</dbReference>
<dbReference type="Proteomes" id="UP000596660">
    <property type="component" value="Unplaced"/>
</dbReference>
<reference evidence="9" key="2">
    <citation type="submission" date="2021-03" db="UniProtKB">
        <authorList>
            <consortium name="EnsemblPlants"/>
        </authorList>
    </citation>
    <scope>IDENTIFICATION</scope>
</reference>
<keyword evidence="7 8" id="KW-0408">Iron</keyword>
<accession>A0A803MH07</accession>
<dbReference type="Gene3D" id="1.10.630.10">
    <property type="entry name" value="Cytochrome P450"/>
    <property type="match status" value="1"/>
</dbReference>
<dbReference type="AlphaFoldDB" id="A0A803MH07"/>
<dbReference type="PROSITE" id="PS00086">
    <property type="entry name" value="CYTOCHROME_P450"/>
    <property type="match status" value="1"/>
</dbReference>
<sequence length="158" mass="17782">MGNDRVIKASYYHGKNYKKRLHPPVPFSGFRESSGDAIIGEYNITPRALNIVNAWAIQRDPKLWDDPENFHPERFLNNSNVVFKGQHFQLIPFGAGRRGCPGVSLAIITIELALASLIYEFNWKLSNGVKGETLDVEETWGITVGRKYPLIVIATPTI</sequence>
<dbReference type="InterPro" id="IPR017972">
    <property type="entry name" value="Cyt_P450_CS"/>
</dbReference>
<dbReference type="GO" id="GO:0016020">
    <property type="term" value="C:membrane"/>
    <property type="evidence" value="ECO:0007669"/>
    <property type="project" value="UniProtKB-SubCell"/>
</dbReference>
<evidence type="ECO:0000256" key="2">
    <source>
        <dbReference type="ARBA" id="ARBA00010617"/>
    </source>
</evidence>
<organism evidence="9 10">
    <name type="scientific">Chenopodium quinoa</name>
    <name type="common">Quinoa</name>
    <dbReference type="NCBI Taxonomy" id="63459"/>
    <lineage>
        <taxon>Eukaryota</taxon>
        <taxon>Viridiplantae</taxon>
        <taxon>Streptophyta</taxon>
        <taxon>Embryophyta</taxon>
        <taxon>Tracheophyta</taxon>
        <taxon>Spermatophyta</taxon>
        <taxon>Magnoliopsida</taxon>
        <taxon>eudicotyledons</taxon>
        <taxon>Gunneridae</taxon>
        <taxon>Pentapetalae</taxon>
        <taxon>Caryophyllales</taxon>
        <taxon>Chenopodiaceae</taxon>
        <taxon>Chenopodioideae</taxon>
        <taxon>Atripliceae</taxon>
        <taxon>Chenopodium</taxon>
    </lineage>
</organism>
<evidence type="ECO:0000256" key="4">
    <source>
        <dbReference type="ARBA" id="ARBA00022989"/>
    </source>
</evidence>
<keyword evidence="3" id="KW-0812">Transmembrane</keyword>
<evidence type="ECO:0000256" key="1">
    <source>
        <dbReference type="ARBA" id="ARBA00004167"/>
    </source>
</evidence>
<evidence type="ECO:0000256" key="7">
    <source>
        <dbReference type="PIRSR" id="PIRSR602401-1"/>
    </source>
</evidence>
<dbReference type="EnsemblPlants" id="AUR62029259-RA">
    <property type="protein sequence ID" value="AUR62029259-RA:cds"/>
    <property type="gene ID" value="AUR62029259"/>
</dbReference>
<keyword evidence="6" id="KW-0472">Membrane</keyword>
<feature type="binding site" description="axial binding residue" evidence="7">
    <location>
        <position position="100"/>
    </location>
    <ligand>
        <name>heme</name>
        <dbReference type="ChEBI" id="CHEBI:30413"/>
    </ligand>
    <ligandPart>
        <name>Fe</name>
        <dbReference type="ChEBI" id="CHEBI:18248"/>
    </ligandPart>
</feature>
<dbReference type="PANTHER" id="PTHR47956:SF4">
    <property type="entry name" value="CYTOCHROME P450 71A21-RELATED"/>
    <property type="match status" value="1"/>
</dbReference>
<evidence type="ECO:0000256" key="6">
    <source>
        <dbReference type="ARBA" id="ARBA00023136"/>
    </source>
</evidence>
<dbReference type="GO" id="GO:0016705">
    <property type="term" value="F:oxidoreductase activity, acting on paired donors, with incorporation or reduction of molecular oxygen"/>
    <property type="evidence" value="ECO:0007669"/>
    <property type="project" value="InterPro"/>
</dbReference>
<dbReference type="GO" id="GO:0004497">
    <property type="term" value="F:monooxygenase activity"/>
    <property type="evidence" value="ECO:0007669"/>
    <property type="project" value="UniProtKB-KW"/>
</dbReference>
<dbReference type="InterPro" id="IPR036396">
    <property type="entry name" value="Cyt_P450_sf"/>
</dbReference>
<evidence type="ECO:0000256" key="8">
    <source>
        <dbReference type="RuleBase" id="RU000461"/>
    </source>
</evidence>
<dbReference type="GO" id="GO:0020037">
    <property type="term" value="F:heme binding"/>
    <property type="evidence" value="ECO:0007669"/>
    <property type="project" value="InterPro"/>
</dbReference>
<protein>
    <submittedName>
        <fullName evidence="9">Uncharacterized protein</fullName>
    </submittedName>
</protein>
<comment type="similarity">
    <text evidence="2 8">Belongs to the cytochrome P450 family.</text>
</comment>